<dbReference type="PANTHER" id="PTHR15487">
    <property type="entry name" value="ADP-RIBOSYLATION FACTOR-LIKE PROTEIN 2-BINDING PROTEIN"/>
    <property type="match status" value="1"/>
</dbReference>
<dbReference type="Gene3D" id="1.20.1520.10">
    <property type="entry name" value="ADP-ribosylation factor-like 2-binding protein, domain"/>
    <property type="match status" value="1"/>
</dbReference>
<dbReference type="PANTHER" id="PTHR15487:SF4">
    <property type="entry name" value="ADP-RIBOSYLATION FACTOR-LIKE PROTEIN 2-BINDING PROTEIN"/>
    <property type="match status" value="1"/>
</dbReference>
<evidence type="ECO:0000256" key="3">
    <source>
        <dbReference type="ARBA" id="ARBA00004300"/>
    </source>
</evidence>
<accession>A0A1R2D0S1</accession>
<keyword evidence="7" id="KW-0963">Cytoplasm</keyword>
<evidence type="ECO:0000256" key="11">
    <source>
        <dbReference type="ARBA" id="ARBA00023242"/>
    </source>
</evidence>
<dbReference type="AlphaFoldDB" id="A0A1R2D0S1"/>
<dbReference type="GO" id="GO:0051457">
    <property type="term" value="P:maintenance of protein location in nucleus"/>
    <property type="evidence" value="ECO:0007669"/>
    <property type="project" value="TreeGrafter"/>
</dbReference>
<dbReference type="GO" id="GO:0005813">
    <property type="term" value="C:centrosome"/>
    <property type="evidence" value="ECO:0007669"/>
    <property type="project" value="UniProtKB-SubCell"/>
</dbReference>
<evidence type="ECO:0000256" key="6">
    <source>
        <dbReference type="ARBA" id="ARBA00014849"/>
    </source>
</evidence>
<keyword evidence="11" id="KW-0539">Nucleus</keyword>
<evidence type="ECO:0000256" key="2">
    <source>
        <dbReference type="ARBA" id="ARBA00004123"/>
    </source>
</evidence>
<evidence type="ECO:0000256" key="7">
    <source>
        <dbReference type="ARBA" id="ARBA00022490"/>
    </source>
</evidence>
<evidence type="ECO:0000256" key="10">
    <source>
        <dbReference type="ARBA" id="ARBA00023212"/>
    </source>
</evidence>
<dbReference type="InterPro" id="IPR042541">
    <property type="entry name" value="BART_sf"/>
</dbReference>
<dbReference type="GO" id="GO:0005634">
    <property type="term" value="C:nucleus"/>
    <property type="evidence" value="ECO:0007669"/>
    <property type="project" value="UniProtKB-SubCell"/>
</dbReference>
<proteinExistence type="inferred from homology"/>
<organism evidence="14 15">
    <name type="scientific">Stentor coeruleus</name>
    <dbReference type="NCBI Taxonomy" id="5963"/>
    <lineage>
        <taxon>Eukaryota</taxon>
        <taxon>Sar</taxon>
        <taxon>Alveolata</taxon>
        <taxon>Ciliophora</taxon>
        <taxon>Postciliodesmatophora</taxon>
        <taxon>Heterotrichea</taxon>
        <taxon>Heterotrichida</taxon>
        <taxon>Stentoridae</taxon>
        <taxon>Stentor</taxon>
    </lineage>
</organism>
<comment type="caution">
    <text evidence="14">The sequence shown here is derived from an EMBL/GenBank/DDBJ whole genome shotgun (WGS) entry which is preliminary data.</text>
</comment>
<sequence>MDEEIEEEIFVEDDEDNQMDLEYEDEFEITAFGQSADEDLFDTVVGRLEDIVMSSEFTTIQDRFVRTYCSEFTSDEENKLIYMDIFQKYQIEIEKYIEARLKDVDMNQFTRMLMQRQNEIDGALFEMLLSFSDFQVFKELMLSYNDVSDLEVAGTASIIYTDEVVDGDEMPDFQGLIITNAKRK</sequence>
<keyword evidence="8" id="KW-0969">Cilium</keyword>
<keyword evidence="10" id="KW-0206">Cytoskeleton</keyword>
<name>A0A1R2D0S1_9CILI</name>
<comment type="similarity">
    <text evidence="5">Belongs to the ARL2BP family.</text>
</comment>
<dbReference type="Pfam" id="PF11527">
    <property type="entry name" value="ARL2_Bind_BART"/>
    <property type="match status" value="1"/>
</dbReference>
<evidence type="ECO:0000256" key="8">
    <source>
        <dbReference type="ARBA" id="ARBA00023069"/>
    </source>
</evidence>
<evidence type="ECO:0000256" key="1">
    <source>
        <dbReference type="ARBA" id="ARBA00004120"/>
    </source>
</evidence>
<evidence type="ECO:0000256" key="5">
    <source>
        <dbReference type="ARBA" id="ARBA00009880"/>
    </source>
</evidence>
<protein>
    <recommendedName>
        <fullName evidence="6">ADP-ribosylation factor-like protein 2-binding protein</fullName>
    </recommendedName>
</protein>
<keyword evidence="15" id="KW-1185">Reference proteome</keyword>
<evidence type="ECO:0000313" key="14">
    <source>
        <dbReference type="EMBL" id="OMJ94858.1"/>
    </source>
</evidence>
<dbReference type="Proteomes" id="UP000187209">
    <property type="component" value="Unassembled WGS sequence"/>
</dbReference>
<evidence type="ECO:0000256" key="12">
    <source>
        <dbReference type="ARBA" id="ARBA00023273"/>
    </source>
</evidence>
<dbReference type="InterPro" id="IPR038849">
    <property type="entry name" value="ARL2BP"/>
</dbReference>
<dbReference type="EMBL" id="MPUH01000020">
    <property type="protein sequence ID" value="OMJ94858.1"/>
    <property type="molecule type" value="Genomic_DNA"/>
</dbReference>
<evidence type="ECO:0000256" key="9">
    <source>
        <dbReference type="ARBA" id="ARBA00023128"/>
    </source>
</evidence>
<evidence type="ECO:0000259" key="13">
    <source>
        <dbReference type="Pfam" id="PF11527"/>
    </source>
</evidence>
<dbReference type="GO" id="GO:0005758">
    <property type="term" value="C:mitochondrial intermembrane space"/>
    <property type="evidence" value="ECO:0007669"/>
    <property type="project" value="UniProtKB-SubCell"/>
</dbReference>
<dbReference type="InterPro" id="IPR023379">
    <property type="entry name" value="BART_dom"/>
</dbReference>
<evidence type="ECO:0000256" key="4">
    <source>
        <dbReference type="ARBA" id="ARBA00004569"/>
    </source>
</evidence>
<dbReference type="OrthoDB" id="302784at2759"/>
<gene>
    <name evidence="14" type="ORF">SteCoe_1884</name>
</gene>
<feature type="domain" description="BART" evidence="13">
    <location>
        <begin position="41"/>
        <end position="146"/>
    </location>
</feature>
<comment type="subcellular location">
    <subcellularLocation>
        <location evidence="1">Cytoplasm</location>
        <location evidence="1">Cytoskeleton</location>
        <location evidence="1">Cilium basal body</location>
    </subcellularLocation>
    <subcellularLocation>
        <location evidence="3">Cytoplasm</location>
        <location evidence="3">Cytoskeleton</location>
        <location evidence="3">Microtubule organizing center</location>
        <location evidence="3">Centrosome</location>
    </subcellularLocation>
    <subcellularLocation>
        <location evidence="4">Mitochondrion intermembrane space</location>
    </subcellularLocation>
    <subcellularLocation>
        <location evidence="2">Nucleus</location>
    </subcellularLocation>
</comment>
<evidence type="ECO:0000313" key="15">
    <source>
        <dbReference type="Proteomes" id="UP000187209"/>
    </source>
</evidence>
<reference evidence="14 15" key="1">
    <citation type="submission" date="2016-11" db="EMBL/GenBank/DDBJ databases">
        <title>The macronuclear genome of Stentor coeruleus: a giant cell with tiny introns.</title>
        <authorList>
            <person name="Slabodnick M."/>
            <person name="Ruby J.G."/>
            <person name="Reiff S.B."/>
            <person name="Swart E.C."/>
            <person name="Gosai S."/>
            <person name="Prabakaran S."/>
            <person name="Witkowska E."/>
            <person name="Larue G.E."/>
            <person name="Fisher S."/>
            <person name="Freeman R.M."/>
            <person name="Gunawardena J."/>
            <person name="Chu W."/>
            <person name="Stover N.A."/>
            <person name="Gregory B.D."/>
            <person name="Nowacki M."/>
            <person name="Derisi J."/>
            <person name="Roy S.W."/>
            <person name="Marshall W.F."/>
            <person name="Sood P."/>
        </authorList>
    </citation>
    <scope>NUCLEOTIDE SEQUENCE [LARGE SCALE GENOMIC DNA]</scope>
    <source>
        <strain evidence="14">WM001</strain>
    </source>
</reference>
<keyword evidence="9" id="KW-0496">Mitochondrion</keyword>
<keyword evidence="12" id="KW-0966">Cell projection</keyword>